<evidence type="ECO:0000313" key="2">
    <source>
        <dbReference type="EMBL" id="PON40295.1"/>
    </source>
</evidence>
<protein>
    <submittedName>
        <fullName evidence="2">Uncharacterized protein</fullName>
    </submittedName>
</protein>
<keyword evidence="3" id="KW-1185">Reference proteome</keyword>
<name>A0A2P5AUU3_PARAD</name>
<feature type="region of interest" description="Disordered" evidence="1">
    <location>
        <begin position="1"/>
        <end position="24"/>
    </location>
</feature>
<evidence type="ECO:0000313" key="3">
    <source>
        <dbReference type="Proteomes" id="UP000237105"/>
    </source>
</evidence>
<evidence type="ECO:0000256" key="1">
    <source>
        <dbReference type="SAM" id="MobiDB-lite"/>
    </source>
</evidence>
<reference evidence="3" key="1">
    <citation type="submission" date="2016-06" db="EMBL/GenBank/DDBJ databases">
        <title>Parallel loss of symbiosis genes in relatives of nitrogen-fixing non-legume Parasponia.</title>
        <authorList>
            <person name="Van Velzen R."/>
            <person name="Holmer R."/>
            <person name="Bu F."/>
            <person name="Rutten L."/>
            <person name="Van Zeijl A."/>
            <person name="Liu W."/>
            <person name="Santuari L."/>
            <person name="Cao Q."/>
            <person name="Sharma T."/>
            <person name="Shen D."/>
            <person name="Roswanjaya Y."/>
            <person name="Wardhani T."/>
            <person name="Kalhor M.S."/>
            <person name="Jansen J."/>
            <person name="Van den Hoogen J."/>
            <person name="Gungor B."/>
            <person name="Hartog M."/>
            <person name="Hontelez J."/>
            <person name="Verver J."/>
            <person name="Yang W.-C."/>
            <person name="Schijlen E."/>
            <person name="Repin R."/>
            <person name="Schilthuizen M."/>
            <person name="Schranz E."/>
            <person name="Heidstra R."/>
            <person name="Miyata K."/>
            <person name="Fedorova E."/>
            <person name="Kohlen W."/>
            <person name="Bisseling T."/>
            <person name="Smit S."/>
            <person name="Geurts R."/>
        </authorList>
    </citation>
    <scope>NUCLEOTIDE SEQUENCE [LARGE SCALE GENOMIC DNA]</scope>
    <source>
        <strain evidence="3">cv. WU1-14</strain>
    </source>
</reference>
<gene>
    <name evidence="2" type="ORF">PanWU01x14_298640</name>
</gene>
<comment type="caution">
    <text evidence="2">The sequence shown here is derived from an EMBL/GenBank/DDBJ whole genome shotgun (WGS) entry which is preliminary data.</text>
</comment>
<organism evidence="2 3">
    <name type="scientific">Parasponia andersonii</name>
    <name type="common">Sponia andersonii</name>
    <dbReference type="NCBI Taxonomy" id="3476"/>
    <lineage>
        <taxon>Eukaryota</taxon>
        <taxon>Viridiplantae</taxon>
        <taxon>Streptophyta</taxon>
        <taxon>Embryophyta</taxon>
        <taxon>Tracheophyta</taxon>
        <taxon>Spermatophyta</taxon>
        <taxon>Magnoliopsida</taxon>
        <taxon>eudicotyledons</taxon>
        <taxon>Gunneridae</taxon>
        <taxon>Pentapetalae</taxon>
        <taxon>rosids</taxon>
        <taxon>fabids</taxon>
        <taxon>Rosales</taxon>
        <taxon>Cannabaceae</taxon>
        <taxon>Parasponia</taxon>
    </lineage>
</organism>
<accession>A0A2P5AUU3</accession>
<sequence length="121" mass="13810">MLANPHLRPRQNPPKIAQSTAMPPSRVIETTVLPRDRPSCRCCKSSKSPCHHAIGYRITSVSPRHPPFPQRRVLVSHMPLISFVCCCWLVHNLRRVVWRAQFCTLQNFNGSSTPKSKWATI</sequence>
<dbReference type="Proteomes" id="UP000237105">
    <property type="component" value="Unassembled WGS sequence"/>
</dbReference>
<proteinExistence type="predicted"/>
<dbReference type="EMBL" id="JXTB01000442">
    <property type="protein sequence ID" value="PON40295.1"/>
    <property type="molecule type" value="Genomic_DNA"/>
</dbReference>
<dbReference type="AlphaFoldDB" id="A0A2P5AUU3"/>